<feature type="transmembrane region" description="Helical" evidence="1">
    <location>
        <begin position="107"/>
        <end position="128"/>
    </location>
</feature>
<keyword evidence="1" id="KW-0472">Membrane</keyword>
<gene>
    <name evidence="2" type="ORF">L336_0539</name>
</gene>
<dbReference type="EMBL" id="CP005957">
    <property type="protein sequence ID" value="AGL62243.1"/>
    <property type="molecule type" value="Genomic_DNA"/>
</dbReference>
<dbReference type="OrthoDB" id="4566527at2"/>
<evidence type="ECO:0000313" key="2">
    <source>
        <dbReference type="EMBL" id="AGL62243.1"/>
    </source>
</evidence>
<dbReference type="AlphaFoldDB" id="R4PL12"/>
<protein>
    <recommendedName>
        <fullName evidence="4">TrbC/VIRB2 family protein</fullName>
    </recommendedName>
</protein>
<dbReference type="KEGG" id="saal:L336_0539"/>
<dbReference type="Pfam" id="PF18895">
    <property type="entry name" value="T4SS_pilin"/>
    <property type="match status" value="1"/>
</dbReference>
<dbReference type="Proteomes" id="UP000013893">
    <property type="component" value="Chromosome"/>
</dbReference>
<keyword evidence="1" id="KW-1133">Transmembrane helix</keyword>
<accession>R4PL12</accession>
<dbReference type="InterPro" id="IPR043993">
    <property type="entry name" value="T4SS_pilin"/>
</dbReference>
<organism evidence="2 3">
    <name type="scientific">Candidatus Saccharimonas aalborgensis</name>
    <dbReference type="NCBI Taxonomy" id="1332188"/>
    <lineage>
        <taxon>Bacteria</taxon>
        <taxon>Candidatus Saccharimonadota</taxon>
        <taxon>Candidatus Saccharimonadia</taxon>
        <taxon>Candidatus Saccharimonadales</taxon>
        <taxon>Candidatus Saccharimonadaceae</taxon>
        <taxon>Candidatus Saccharimonas</taxon>
    </lineage>
</organism>
<evidence type="ECO:0008006" key="4">
    <source>
        <dbReference type="Google" id="ProtNLM"/>
    </source>
</evidence>
<proteinExistence type="predicted"/>
<evidence type="ECO:0000256" key="1">
    <source>
        <dbReference type="SAM" id="Phobius"/>
    </source>
</evidence>
<dbReference type="RefSeq" id="WP_015641693.1">
    <property type="nucleotide sequence ID" value="NC_021219.1"/>
</dbReference>
<keyword evidence="1" id="KW-0812">Transmembrane</keyword>
<reference evidence="2 3" key="1">
    <citation type="journal article" date="2013" name="Nat. Biotechnol.">
        <title>Genome sequences of rare, uncultured bacteria obtained by differential coverage binning of multiple metagenomes.</title>
        <authorList>
            <person name="Albertsen M."/>
            <person name="Hugenholtz P."/>
            <person name="Skarshewski A."/>
            <person name="Nielsen K.L."/>
            <person name="Tyson G.W."/>
            <person name="Nielsen P.H."/>
        </authorList>
    </citation>
    <scope>NUCLEOTIDE SEQUENCE [LARGE SCALE GENOMIC DNA]</scope>
    <source>
        <strain evidence="2">TM71</strain>
    </source>
</reference>
<dbReference type="HOGENOM" id="CLU_151782_1_0_0"/>
<feature type="transmembrane region" description="Helical" evidence="1">
    <location>
        <begin position="68"/>
        <end position="86"/>
    </location>
</feature>
<sequence length="132" mass="13620">MMRTLRRIVTGVAMIAGILIVVPTAGALDLSPICSDPNIPAEQKAGCSVVGENKLGQNGNASLVMNGIRTALIALGSIAVLMIVIGGFKYVTSQGDPNHIKAAKDTILYSVIGLIVAILSFAVVQAVASRFS</sequence>
<evidence type="ECO:0000313" key="3">
    <source>
        <dbReference type="Proteomes" id="UP000013893"/>
    </source>
</evidence>
<dbReference type="STRING" id="1332188.L336_0539"/>
<keyword evidence="3" id="KW-1185">Reference proteome</keyword>
<name>R4PL12_9BACT</name>